<name>A0A2A9MJN0_BESBE</name>
<evidence type="ECO:0000256" key="9">
    <source>
        <dbReference type="ARBA" id="ARBA00022694"/>
    </source>
</evidence>
<dbReference type="Proteomes" id="UP000224006">
    <property type="component" value="Chromosome II"/>
</dbReference>
<dbReference type="RefSeq" id="XP_029221393.1">
    <property type="nucleotide sequence ID" value="XM_029362428.1"/>
</dbReference>
<evidence type="ECO:0000256" key="6">
    <source>
        <dbReference type="ARBA" id="ARBA00022485"/>
    </source>
</evidence>
<dbReference type="GO" id="GO:0046872">
    <property type="term" value="F:metal ion binding"/>
    <property type="evidence" value="ECO:0007669"/>
    <property type="project" value="UniProtKB-KW"/>
</dbReference>
<evidence type="ECO:0000256" key="12">
    <source>
        <dbReference type="ARBA" id="ARBA00023014"/>
    </source>
</evidence>
<dbReference type="EMBL" id="NWUJ01000002">
    <property type="protein sequence ID" value="PFH37384.1"/>
    <property type="molecule type" value="Genomic_DNA"/>
</dbReference>
<dbReference type="AlphaFoldDB" id="A0A2A9MJN0"/>
<keyword evidence="16" id="KW-0812">Transmembrane</keyword>
<dbReference type="EC" id="2.8.4.5" evidence="4"/>
<dbReference type="GO" id="GO:0005783">
    <property type="term" value="C:endoplasmic reticulum"/>
    <property type="evidence" value="ECO:0007669"/>
    <property type="project" value="TreeGrafter"/>
</dbReference>
<gene>
    <name evidence="19" type="ORF">BESB_038420</name>
</gene>
<feature type="transmembrane region" description="Helical" evidence="16">
    <location>
        <begin position="47"/>
        <end position="68"/>
    </location>
</feature>
<evidence type="ECO:0000256" key="15">
    <source>
        <dbReference type="SAM" id="MobiDB-lite"/>
    </source>
</evidence>
<feature type="domain" description="MTTase N-terminal" evidence="17">
    <location>
        <begin position="248"/>
        <end position="362"/>
    </location>
</feature>
<keyword evidence="7 19" id="KW-0808">Transferase</keyword>
<keyword evidence="9" id="KW-0819">tRNA processing</keyword>
<evidence type="ECO:0000256" key="4">
    <source>
        <dbReference type="ARBA" id="ARBA00013273"/>
    </source>
</evidence>
<evidence type="ECO:0000256" key="11">
    <source>
        <dbReference type="ARBA" id="ARBA00023004"/>
    </source>
</evidence>
<dbReference type="InterPro" id="IPR023404">
    <property type="entry name" value="rSAM_horseshoe"/>
</dbReference>
<dbReference type="Gene3D" id="3.40.50.12160">
    <property type="entry name" value="Methylthiotransferase, N-terminal domain"/>
    <property type="match status" value="1"/>
</dbReference>
<dbReference type="FunFam" id="3.80.30.20:FF:000002">
    <property type="entry name" value="threonylcarbamoyladenosine tRNA methylthiotransferase isoform X2"/>
    <property type="match status" value="1"/>
</dbReference>
<feature type="compositionally biased region" description="Basic and acidic residues" evidence="15">
    <location>
        <begin position="172"/>
        <end position="189"/>
    </location>
</feature>
<dbReference type="CDD" id="cd01335">
    <property type="entry name" value="Radical_SAM"/>
    <property type="match status" value="1"/>
</dbReference>
<dbReference type="SFLD" id="SFLDS00029">
    <property type="entry name" value="Radical_SAM"/>
    <property type="match status" value="1"/>
</dbReference>
<dbReference type="GeneID" id="40308823"/>
<keyword evidence="16" id="KW-0472">Membrane</keyword>
<evidence type="ECO:0000256" key="7">
    <source>
        <dbReference type="ARBA" id="ARBA00022679"/>
    </source>
</evidence>
<keyword evidence="11" id="KW-0408">Iron</keyword>
<dbReference type="InterPro" id="IPR038135">
    <property type="entry name" value="Methylthiotransferase_N_sf"/>
</dbReference>
<dbReference type="Pfam" id="PF00919">
    <property type="entry name" value="UPF0004"/>
    <property type="match status" value="1"/>
</dbReference>
<dbReference type="InterPro" id="IPR007197">
    <property type="entry name" value="rSAM"/>
</dbReference>
<keyword evidence="6" id="KW-0004">4Fe-4S</keyword>
<protein>
    <recommendedName>
        <fullName evidence="5">Threonylcarbamoyladenosine tRNA methylthiotransferase</fullName>
        <ecNumber evidence="4">2.8.4.5</ecNumber>
    </recommendedName>
    <alternativeName>
        <fullName evidence="13">tRNA-t(6)A37 methylthiotransferase</fullName>
    </alternativeName>
</protein>
<evidence type="ECO:0000256" key="13">
    <source>
        <dbReference type="ARBA" id="ARBA00031213"/>
    </source>
</evidence>
<feature type="region of interest" description="Disordered" evidence="15">
    <location>
        <begin position="430"/>
        <end position="457"/>
    </location>
</feature>
<keyword evidence="10" id="KW-0479">Metal-binding</keyword>
<dbReference type="Gene3D" id="3.80.30.20">
    <property type="entry name" value="tm_1862 like domain"/>
    <property type="match status" value="1"/>
</dbReference>
<reference evidence="19 20" key="1">
    <citation type="submission" date="2017-09" db="EMBL/GenBank/DDBJ databases">
        <title>Genome sequencing of Besnoitia besnoiti strain Bb-Ger1.</title>
        <authorList>
            <person name="Schares G."/>
            <person name="Venepally P."/>
            <person name="Lorenzi H.A."/>
        </authorList>
    </citation>
    <scope>NUCLEOTIDE SEQUENCE [LARGE SCALE GENOMIC DNA]</scope>
    <source>
        <strain evidence="19 20">Bb-Ger1</strain>
    </source>
</reference>
<feature type="compositionally biased region" description="Basic and acidic residues" evidence="15">
    <location>
        <begin position="383"/>
        <end position="392"/>
    </location>
</feature>
<dbReference type="Pfam" id="PF04055">
    <property type="entry name" value="Radical_SAM"/>
    <property type="match status" value="1"/>
</dbReference>
<comment type="caution">
    <text evidence="19">The sequence shown here is derived from an EMBL/GenBank/DDBJ whole genome shotgun (WGS) entry which is preliminary data.</text>
</comment>
<evidence type="ECO:0000256" key="10">
    <source>
        <dbReference type="ARBA" id="ARBA00022723"/>
    </source>
</evidence>
<evidence type="ECO:0000256" key="5">
    <source>
        <dbReference type="ARBA" id="ARBA00018810"/>
    </source>
</evidence>
<dbReference type="SMART" id="SM00729">
    <property type="entry name" value="Elp3"/>
    <property type="match status" value="1"/>
</dbReference>
<sequence>MSLPSTPSPVAAPAEAQGDVAALSAVAVGASSLLSSSALSSARSWPFPALALAAAIGVGCTVGCVVYASRVFGRRRHCLFGGSAEAVEEKADEQEGKKTRASAASKEMQATPGDGVASACCGRGRCAEATPCGGGNGESGCCGGGEHGCGCEARAEDAEAARDGEESEYDLEDLHSSDEDRNEAFERTRRPYIHPAQRVKQLKRATEKKRTGGGGAEAANADGGATGRHATSPEGEGGKDFFQPGKKQKIYVKTFGCAHNQSDSEYMMGVLDAAGYVFVPRMEEADLCLINSCTVKSPSEFALYSVIQEALQVEVPSAAVVRAQQRAKAARNAAEASGACGEECCGNKNDDGVGCGGSEGAEEDACGSAACACASESAANAPGEKKEAEAERAANGAGDAKAKSSHTARRRPIPCVVAGCVPHGIGGEVRDGAKKKASKQAGGEGARANGRGKRQAEQRDLIKDCSVVGVNAIDRIVEVVEEALKGNVVQLGGKRKLPSLDLPKIRRNALVEIVPISTGCLGSCTYCKTKHARGELGSYTEEAIESRIETALAEGVKQVWLTSEDSGAYGLDRGSSLTALLSRLLHGPFDRRKDPSIMLRVGMANPPFLLQQLKKAVQVFAHPNVFEFLHLPLQSGSNNVLLAMNREYTAEQFEVVVRTLLEHFPRMTIATDIICGFPGETDEDHQRTLDIIKKFKFPVVNISQFYPRPGTVAAAMKQLSSQVVKRRSREITALFESYTCYDWMLHTTQMVWFTSTSEKSPHTVGQTKQYVKVLTPRDDSLLGTCCLMHITAVEKWHVVAVRAEPTGNASSKLTA</sequence>
<dbReference type="InterPro" id="IPR013848">
    <property type="entry name" value="Methylthiotransferase_N"/>
</dbReference>
<feature type="transmembrane region" description="Helical" evidence="16">
    <location>
        <begin position="20"/>
        <end position="40"/>
    </location>
</feature>
<dbReference type="GO" id="GO:0051539">
    <property type="term" value="F:4 iron, 4 sulfur cluster binding"/>
    <property type="evidence" value="ECO:0007669"/>
    <property type="project" value="UniProtKB-KW"/>
</dbReference>
<dbReference type="PANTHER" id="PTHR11918">
    <property type="entry name" value="RADICAL SAM PROTEINS"/>
    <property type="match status" value="1"/>
</dbReference>
<comment type="similarity">
    <text evidence="3">Belongs to the methylthiotransferase family. CDKAL1 subfamily.</text>
</comment>
<comment type="catalytic activity">
    <reaction evidence="14">
        <text>N(6)-L-threonylcarbamoyladenosine(37) in tRNA + (sulfur carrier)-SH + AH2 + 2 S-adenosyl-L-methionine = 2-methylsulfanyl-N(6)-L-threonylcarbamoyladenosine(37) in tRNA + (sulfur carrier)-H + 5'-deoxyadenosine + L-methionine + A + S-adenosyl-L-homocysteine + 2 H(+)</text>
        <dbReference type="Rhea" id="RHEA:37075"/>
        <dbReference type="Rhea" id="RHEA-COMP:10163"/>
        <dbReference type="Rhea" id="RHEA-COMP:11092"/>
        <dbReference type="Rhea" id="RHEA-COMP:14737"/>
        <dbReference type="Rhea" id="RHEA-COMP:14739"/>
        <dbReference type="ChEBI" id="CHEBI:13193"/>
        <dbReference type="ChEBI" id="CHEBI:15378"/>
        <dbReference type="ChEBI" id="CHEBI:17319"/>
        <dbReference type="ChEBI" id="CHEBI:17499"/>
        <dbReference type="ChEBI" id="CHEBI:29917"/>
        <dbReference type="ChEBI" id="CHEBI:57844"/>
        <dbReference type="ChEBI" id="CHEBI:57856"/>
        <dbReference type="ChEBI" id="CHEBI:59789"/>
        <dbReference type="ChEBI" id="CHEBI:64428"/>
        <dbReference type="ChEBI" id="CHEBI:74418"/>
        <dbReference type="ChEBI" id="CHEBI:74420"/>
        <dbReference type="EC" id="2.8.4.5"/>
    </reaction>
</comment>
<feature type="domain" description="Radical SAM core" evidence="18">
    <location>
        <begin position="503"/>
        <end position="742"/>
    </location>
</feature>
<dbReference type="STRING" id="94643.A0A2A9MJN0"/>
<accession>A0A2A9MJN0</accession>
<feature type="region of interest" description="Disordered" evidence="15">
    <location>
        <begin position="161"/>
        <end position="243"/>
    </location>
</feature>
<evidence type="ECO:0000313" key="20">
    <source>
        <dbReference type="Proteomes" id="UP000224006"/>
    </source>
</evidence>
<dbReference type="KEGG" id="bbes:BESB_038420"/>
<dbReference type="InterPro" id="IPR058240">
    <property type="entry name" value="rSAM_sf"/>
</dbReference>
<proteinExistence type="inferred from homology"/>
<evidence type="ECO:0000313" key="19">
    <source>
        <dbReference type="EMBL" id="PFH37384.1"/>
    </source>
</evidence>
<keyword evidence="16" id="KW-1133">Transmembrane helix</keyword>
<dbReference type="PROSITE" id="PS51918">
    <property type="entry name" value="RADICAL_SAM"/>
    <property type="match status" value="1"/>
</dbReference>
<evidence type="ECO:0000256" key="2">
    <source>
        <dbReference type="ARBA" id="ARBA00002399"/>
    </source>
</evidence>
<evidence type="ECO:0000259" key="17">
    <source>
        <dbReference type="PROSITE" id="PS51449"/>
    </source>
</evidence>
<comment type="function">
    <text evidence="2">Catalyzes the methylthiolation of N6-threonylcarbamoyladenosine (t(6)A), leading to the formation of 2-methylthio-N6-threonylcarbamoyladenosine (ms(2)t(6)A) at position 37 in tRNAs that read codons beginning with adenine.</text>
</comment>
<dbReference type="PANTHER" id="PTHR11918:SF45">
    <property type="entry name" value="THREONYLCARBAMOYLADENOSINE TRNA METHYLTHIOTRANSFERASE"/>
    <property type="match status" value="1"/>
</dbReference>
<keyword evidence="8" id="KW-0949">S-adenosyl-L-methionine</keyword>
<dbReference type="SFLD" id="SFLDG01082">
    <property type="entry name" value="B12-binding_domain_containing"/>
    <property type="match status" value="1"/>
</dbReference>
<dbReference type="VEuPathDB" id="ToxoDB:BESB_038420"/>
<dbReference type="InterPro" id="IPR006638">
    <property type="entry name" value="Elp3/MiaA/NifB-like_rSAM"/>
</dbReference>
<evidence type="ECO:0000259" key="18">
    <source>
        <dbReference type="PROSITE" id="PS51918"/>
    </source>
</evidence>
<evidence type="ECO:0000256" key="16">
    <source>
        <dbReference type="SAM" id="Phobius"/>
    </source>
</evidence>
<evidence type="ECO:0000256" key="3">
    <source>
        <dbReference type="ARBA" id="ARBA00008616"/>
    </source>
</evidence>
<evidence type="ECO:0000256" key="1">
    <source>
        <dbReference type="ARBA" id="ARBA00001966"/>
    </source>
</evidence>
<feature type="region of interest" description="Disordered" evidence="15">
    <location>
        <begin position="382"/>
        <end position="408"/>
    </location>
</feature>
<dbReference type="PROSITE" id="PS51449">
    <property type="entry name" value="MTTASE_N"/>
    <property type="match status" value="1"/>
</dbReference>
<dbReference type="InterPro" id="IPR020612">
    <property type="entry name" value="Methylthiotransferase_CS"/>
</dbReference>
<keyword evidence="12" id="KW-0411">Iron-sulfur</keyword>
<dbReference type="OrthoDB" id="1730074at2759"/>
<organism evidence="19 20">
    <name type="scientific">Besnoitia besnoiti</name>
    <name type="common">Apicomplexan protozoan</name>
    <dbReference type="NCBI Taxonomy" id="94643"/>
    <lineage>
        <taxon>Eukaryota</taxon>
        <taxon>Sar</taxon>
        <taxon>Alveolata</taxon>
        <taxon>Apicomplexa</taxon>
        <taxon>Conoidasida</taxon>
        <taxon>Coccidia</taxon>
        <taxon>Eucoccidiorida</taxon>
        <taxon>Eimeriorina</taxon>
        <taxon>Sarcocystidae</taxon>
        <taxon>Besnoitia</taxon>
    </lineage>
</organism>
<dbReference type="GO" id="GO:0035598">
    <property type="term" value="F:tRNA (N(6)-L-threonylcarbamoyladenosine(37)-C(2))-methylthiotransferase activity"/>
    <property type="evidence" value="ECO:0007669"/>
    <property type="project" value="UniProtKB-EC"/>
</dbReference>
<keyword evidence="20" id="KW-1185">Reference proteome</keyword>
<dbReference type="SUPFAM" id="SSF102114">
    <property type="entry name" value="Radical SAM enzymes"/>
    <property type="match status" value="1"/>
</dbReference>
<evidence type="ECO:0000256" key="14">
    <source>
        <dbReference type="ARBA" id="ARBA00051661"/>
    </source>
</evidence>
<comment type="cofactor">
    <cofactor evidence="1">
        <name>[4Fe-4S] cluster</name>
        <dbReference type="ChEBI" id="CHEBI:49883"/>
    </cofactor>
</comment>
<evidence type="ECO:0000256" key="8">
    <source>
        <dbReference type="ARBA" id="ARBA00022691"/>
    </source>
</evidence>
<dbReference type="PROSITE" id="PS01278">
    <property type="entry name" value="MTTASE_RADICAL"/>
    <property type="match status" value="1"/>
</dbReference>